<keyword evidence="1" id="KW-0472">Membrane</keyword>
<comment type="caution">
    <text evidence="2">The sequence shown here is derived from an EMBL/GenBank/DDBJ whole genome shotgun (WGS) entry which is preliminary data.</text>
</comment>
<feature type="transmembrane region" description="Helical" evidence="1">
    <location>
        <begin position="68"/>
        <end position="86"/>
    </location>
</feature>
<dbReference type="Proteomes" id="UP001589836">
    <property type="component" value="Unassembled WGS sequence"/>
</dbReference>
<accession>A0ABV6LMV9</accession>
<dbReference type="EMBL" id="JBHLTP010000007">
    <property type="protein sequence ID" value="MFC0523749.1"/>
    <property type="molecule type" value="Genomic_DNA"/>
</dbReference>
<protein>
    <recommendedName>
        <fullName evidence="4">FtsX-like permease family protein</fullName>
    </recommendedName>
</protein>
<evidence type="ECO:0000313" key="2">
    <source>
        <dbReference type="EMBL" id="MFC0523749.1"/>
    </source>
</evidence>
<organism evidence="2 3">
    <name type="scientific">Pontibacillus salicampi</name>
    <dbReference type="NCBI Taxonomy" id="1449801"/>
    <lineage>
        <taxon>Bacteria</taxon>
        <taxon>Bacillati</taxon>
        <taxon>Bacillota</taxon>
        <taxon>Bacilli</taxon>
        <taxon>Bacillales</taxon>
        <taxon>Bacillaceae</taxon>
        <taxon>Pontibacillus</taxon>
    </lineage>
</organism>
<feature type="transmembrane region" description="Helical" evidence="1">
    <location>
        <begin position="20"/>
        <end position="48"/>
    </location>
</feature>
<name>A0ABV6LMV9_9BACI</name>
<reference evidence="2 3" key="1">
    <citation type="submission" date="2024-09" db="EMBL/GenBank/DDBJ databases">
        <authorList>
            <person name="Sun Q."/>
            <person name="Mori K."/>
        </authorList>
    </citation>
    <scope>NUCLEOTIDE SEQUENCE [LARGE SCALE GENOMIC DNA]</scope>
    <source>
        <strain evidence="2 3">NCAIM B.02529</strain>
    </source>
</reference>
<keyword evidence="3" id="KW-1185">Reference proteome</keyword>
<dbReference type="RefSeq" id="WP_377346974.1">
    <property type="nucleotide sequence ID" value="NZ_JBHLTP010000007.1"/>
</dbReference>
<proteinExistence type="predicted"/>
<keyword evidence="1" id="KW-1133">Transmembrane helix</keyword>
<gene>
    <name evidence="2" type="ORF">ACFFGV_09245</name>
</gene>
<keyword evidence="1" id="KW-0812">Transmembrane</keyword>
<evidence type="ECO:0000256" key="1">
    <source>
        <dbReference type="SAM" id="Phobius"/>
    </source>
</evidence>
<sequence>MLRKKVMREGVRMNVGIKIVSLFSLPVIVVLYVGLLFSAFIAVISGLLRASGIERIPMSILPGVTMPVWLSMPMAVIVAGLLLWFTNKLYKILKQLLFNIRK</sequence>
<evidence type="ECO:0000313" key="3">
    <source>
        <dbReference type="Proteomes" id="UP001589836"/>
    </source>
</evidence>
<evidence type="ECO:0008006" key="4">
    <source>
        <dbReference type="Google" id="ProtNLM"/>
    </source>
</evidence>